<feature type="transmembrane region" description="Helical" evidence="1">
    <location>
        <begin position="21"/>
        <end position="42"/>
    </location>
</feature>
<evidence type="ECO:0000256" key="1">
    <source>
        <dbReference type="SAM" id="Phobius"/>
    </source>
</evidence>
<feature type="transmembrane region" description="Helical" evidence="1">
    <location>
        <begin position="136"/>
        <end position="154"/>
    </location>
</feature>
<keyword evidence="3" id="KW-1185">Reference proteome</keyword>
<proteinExistence type="predicted"/>
<keyword evidence="1" id="KW-1133">Transmembrane helix</keyword>
<keyword evidence="1" id="KW-0472">Membrane</keyword>
<protein>
    <submittedName>
        <fullName evidence="2">Uncharacterized protein</fullName>
    </submittedName>
</protein>
<feature type="transmembrane region" description="Helical" evidence="1">
    <location>
        <begin position="174"/>
        <end position="194"/>
    </location>
</feature>
<dbReference type="RefSeq" id="WP_344137996.1">
    <property type="nucleotide sequence ID" value="NZ_BAAALT010000228.1"/>
</dbReference>
<name>A0ABN2MHL3_9ACTN</name>
<sequence length="212" mass="23494">MSTADTAPARVKVPLPRSDNVFFAFVLGAQALCVLIGFRSVLLARALPEAADGVVDRVTGPPTDILDFVVRAQSVQNEIVMWGLWRKAVNGLVNNSFTLGTVQIGAVILFGFWLYRMNDWFYEAERPHGYRRLVSFYVFAVACLAWFAVGFVLIPGFDVIAASSMAEVRNYADQVVLTAEIRMGLAVLCALCVYRIRHVVQYLPTIDGVRVD</sequence>
<dbReference type="EMBL" id="BAAALT010000228">
    <property type="protein sequence ID" value="GAA1826357.1"/>
    <property type="molecule type" value="Genomic_DNA"/>
</dbReference>
<evidence type="ECO:0000313" key="3">
    <source>
        <dbReference type="Proteomes" id="UP001500218"/>
    </source>
</evidence>
<organism evidence="2 3">
    <name type="scientific">Luedemannella flava</name>
    <dbReference type="NCBI Taxonomy" id="349316"/>
    <lineage>
        <taxon>Bacteria</taxon>
        <taxon>Bacillati</taxon>
        <taxon>Actinomycetota</taxon>
        <taxon>Actinomycetes</taxon>
        <taxon>Micromonosporales</taxon>
        <taxon>Micromonosporaceae</taxon>
        <taxon>Luedemannella</taxon>
    </lineage>
</organism>
<keyword evidence="1" id="KW-0812">Transmembrane</keyword>
<gene>
    <name evidence="2" type="ORF">GCM10009682_52520</name>
</gene>
<evidence type="ECO:0000313" key="2">
    <source>
        <dbReference type="EMBL" id="GAA1826357.1"/>
    </source>
</evidence>
<reference evidence="2 3" key="1">
    <citation type="journal article" date="2019" name="Int. J. Syst. Evol. Microbiol.">
        <title>The Global Catalogue of Microorganisms (GCM) 10K type strain sequencing project: providing services to taxonomists for standard genome sequencing and annotation.</title>
        <authorList>
            <consortium name="The Broad Institute Genomics Platform"/>
            <consortium name="The Broad Institute Genome Sequencing Center for Infectious Disease"/>
            <person name="Wu L."/>
            <person name="Ma J."/>
        </authorList>
    </citation>
    <scope>NUCLEOTIDE SEQUENCE [LARGE SCALE GENOMIC DNA]</scope>
    <source>
        <strain evidence="2 3">JCM 13250</strain>
    </source>
</reference>
<dbReference type="Proteomes" id="UP001500218">
    <property type="component" value="Unassembled WGS sequence"/>
</dbReference>
<feature type="transmembrane region" description="Helical" evidence="1">
    <location>
        <begin position="97"/>
        <end position="115"/>
    </location>
</feature>
<comment type="caution">
    <text evidence="2">The sequence shown here is derived from an EMBL/GenBank/DDBJ whole genome shotgun (WGS) entry which is preliminary data.</text>
</comment>
<accession>A0ABN2MHL3</accession>